<proteinExistence type="predicted"/>
<dbReference type="AlphaFoldDB" id="A0A1X0U4D1"/>
<organism evidence="1">
    <name type="scientific">Campylobacter concisus</name>
    <dbReference type="NCBI Taxonomy" id="199"/>
    <lineage>
        <taxon>Bacteria</taxon>
        <taxon>Pseudomonadati</taxon>
        <taxon>Campylobacterota</taxon>
        <taxon>Epsilonproteobacteria</taxon>
        <taxon>Campylobacterales</taxon>
        <taxon>Campylobacteraceae</taxon>
        <taxon>Campylobacter</taxon>
    </lineage>
</organism>
<sequence>MKNVIKTFRIESNLLNLVEEYLKDSKYNFSDLVNAAIMNFISTGDIEGSKKNTLLLKENNKEVELRISISKSEYKYLVDLSNKHGLTQPLKRLNFYC</sequence>
<dbReference type="EMBL" id="LVWL01000009">
    <property type="protein sequence ID" value="ORI09483.1"/>
    <property type="molecule type" value="Genomic_DNA"/>
</dbReference>
<comment type="caution">
    <text evidence="1">The sequence shown here is derived from an EMBL/GenBank/DDBJ whole genome shotgun (WGS) entry which is preliminary data.</text>
</comment>
<keyword evidence="1" id="KW-0614">Plasmid</keyword>
<protein>
    <submittedName>
        <fullName evidence="1">Uncharacterized protein</fullName>
    </submittedName>
</protein>
<gene>
    <name evidence="1" type="ORF">A3835_09585</name>
</gene>
<dbReference type="Proteomes" id="UP000192671">
    <property type="component" value="Plasmid unnamed 2"/>
</dbReference>
<name>A0A1X0U4D1_9BACT</name>
<evidence type="ECO:0000313" key="1">
    <source>
        <dbReference type="EMBL" id="ORI09483.1"/>
    </source>
</evidence>
<geneLocation type="plasmid" evidence="1">
    <name>unnamed 2</name>
</geneLocation>
<accession>A0A1X0U4D1</accession>
<reference evidence="1" key="1">
    <citation type="journal article" date="2017" name="Gene Rep">
        <title>The ribosomal RNA operon (rrn) of Campylobacter concisus supports molecular typing to genomospecies level.</title>
        <authorList>
            <person name="Huq M."/>
            <person name="Van T.T.H."/>
            <person name="Gurtler V."/>
            <person name="Elshagmani E."/>
            <person name="Allemailem K.S."/>
            <person name="Smooker P.M."/>
            <person name="Istivan T.S."/>
        </authorList>
    </citation>
    <scope>NUCLEOTIDE SEQUENCE [LARGE SCALE GENOMIC DNA]</scope>
    <source>
        <strain evidence="1">RCH 26</strain>
        <plasmid evidence="1">unnamed 2</plasmid>
    </source>
</reference>